<evidence type="ECO:0000256" key="2">
    <source>
        <dbReference type="ARBA" id="ARBA00022475"/>
    </source>
</evidence>
<dbReference type="PANTHER" id="PTHR46382">
    <property type="entry name" value="PHOSPHATIDATE CYTIDYLYLTRANSFERASE"/>
    <property type="match status" value="1"/>
</dbReference>
<keyword evidence="2" id="KW-1003">Cell membrane</keyword>
<evidence type="ECO:0000256" key="5">
    <source>
        <dbReference type="ARBA" id="ARBA00022692"/>
    </source>
</evidence>
<evidence type="ECO:0000313" key="13">
    <source>
        <dbReference type="EMBL" id="CAB4875688.1"/>
    </source>
</evidence>
<evidence type="ECO:0000256" key="7">
    <source>
        <dbReference type="ARBA" id="ARBA00022989"/>
    </source>
</evidence>
<gene>
    <name evidence="13" type="ORF">UFOPK3444_01000</name>
</gene>
<dbReference type="GO" id="GO:0004605">
    <property type="term" value="F:phosphatidate cytidylyltransferase activity"/>
    <property type="evidence" value="ECO:0007669"/>
    <property type="project" value="TreeGrafter"/>
</dbReference>
<feature type="transmembrane region" description="Helical" evidence="12">
    <location>
        <begin position="16"/>
        <end position="43"/>
    </location>
</feature>
<dbReference type="GO" id="GO:0016024">
    <property type="term" value="P:CDP-diacylglycerol biosynthetic process"/>
    <property type="evidence" value="ECO:0007669"/>
    <property type="project" value="TreeGrafter"/>
</dbReference>
<proteinExistence type="predicted"/>
<evidence type="ECO:0000256" key="3">
    <source>
        <dbReference type="ARBA" id="ARBA00022516"/>
    </source>
</evidence>
<keyword evidence="5 12" id="KW-0812">Transmembrane</keyword>
<evidence type="ECO:0000256" key="1">
    <source>
        <dbReference type="ARBA" id="ARBA00004651"/>
    </source>
</evidence>
<reference evidence="13" key="1">
    <citation type="submission" date="2020-05" db="EMBL/GenBank/DDBJ databases">
        <authorList>
            <person name="Chiriac C."/>
            <person name="Salcher M."/>
            <person name="Ghai R."/>
            <person name="Kavagutti S V."/>
        </authorList>
    </citation>
    <scope>NUCLEOTIDE SEQUENCE</scope>
</reference>
<keyword evidence="4" id="KW-0808">Transferase</keyword>
<feature type="transmembrane region" description="Helical" evidence="12">
    <location>
        <begin position="107"/>
        <end position="127"/>
    </location>
</feature>
<keyword evidence="8" id="KW-0443">Lipid metabolism</keyword>
<evidence type="ECO:0000256" key="12">
    <source>
        <dbReference type="SAM" id="Phobius"/>
    </source>
</evidence>
<keyword evidence="7 12" id="KW-1133">Transmembrane helix</keyword>
<feature type="transmembrane region" description="Helical" evidence="12">
    <location>
        <begin position="175"/>
        <end position="193"/>
    </location>
</feature>
<evidence type="ECO:0000256" key="11">
    <source>
        <dbReference type="ARBA" id="ARBA00023264"/>
    </source>
</evidence>
<organism evidence="13">
    <name type="scientific">freshwater metagenome</name>
    <dbReference type="NCBI Taxonomy" id="449393"/>
    <lineage>
        <taxon>unclassified sequences</taxon>
        <taxon>metagenomes</taxon>
        <taxon>ecological metagenomes</taxon>
    </lineage>
</organism>
<name>A0A6J7E141_9ZZZZ</name>
<evidence type="ECO:0000256" key="10">
    <source>
        <dbReference type="ARBA" id="ARBA00023209"/>
    </source>
</evidence>
<keyword evidence="3" id="KW-0444">Lipid biosynthesis</keyword>
<sequence length="264" mass="27182">MKRSDLMGRFLVSVPLAALAVVLVAVGGWFFAAAVTAIGCLCLHELYELLAARRPLRLAGFAGLAGCVIAAKLGGPSALLFAVWVTLPLTFAMAAAKPQLDGSTDSVLATGLGIWWIAIGFSHAVLLRDMTHGGGIVLDALVATFAGDTGAYFGGRSFGTKPLAPRISPRKTVEGLLAGMIAAVAAAFVASLYQDWLAAGTAIAIGVTVAVLAPAGDLFESLIKRDAGAKDTARTLGPHGGALDRLDGVLFSIVGVYWVWHLLG</sequence>
<accession>A0A6J7E141</accession>
<dbReference type="AlphaFoldDB" id="A0A6J7E141"/>
<keyword evidence="10" id="KW-0594">Phospholipid biosynthesis</keyword>
<dbReference type="EMBL" id="CAFBLU010000014">
    <property type="protein sequence ID" value="CAB4875688.1"/>
    <property type="molecule type" value="Genomic_DNA"/>
</dbReference>
<dbReference type="Pfam" id="PF01148">
    <property type="entry name" value="CTP_transf_1"/>
    <property type="match status" value="1"/>
</dbReference>
<dbReference type="GO" id="GO:0005886">
    <property type="term" value="C:plasma membrane"/>
    <property type="evidence" value="ECO:0007669"/>
    <property type="project" value="UniProtKB-SubCell"/>
</dbReference>
<comment type="subcellular location">
    <subcellularLocation>
        <location evidence="1">Cell membrane</location>
        <topology evidence="1">Multi-pass membrane protein</topology>
    </subcellularLocation>
</comment>
<feature type="transmembrane region" description="Helical" evidence="12">
    <location>
        <begin position="199"/>
        <end position="219"/>
    </location>
</feature>
<keyword evidence="11" id="KW-1208">Phospholipid metabolism</keyword>
<evidence type="ECO:0000256" key="4">
    <source>
        <dbReference type="ARBA" id="ARBA00022679"/>
    </source>
</evidence>
<dbReference type="PANTHER" id="PTHR46382:SF1">
    <property type="entry name" value="PHOSPHATIDATE CYTIDYLYLTRANSFERASE"/>
    <property type="match status" value="1"/>
</dbReference>
<evidence type="ECO:0000256" key="6">
    <source>
        <dbReference type="ARBA" id="ARBA00022695"/>
    </source>
</evidence>
<evidence type="ECO:0000256" key="9">
    <source>
        <dbReference type="ARBA" id="ARBA00023136"/>
    </source>
</evidence>
<keyword evidence="6" id="KW-0548">Nucleotidyltransferase</keyword>
<protein>
    <submittedName>
        <fullName evidence="13">Unannotated protein</fullName>
    </submittedName>
</protein>
<keyword evidence="9 12" id="KW-0472">Membrane</keyword>
<evidence type="ECO:0000256" key="8">
    <source>
        <dbReference type="ARBA" id="ARBA00023098"/>
    </source>
</evidence>